<evidence type="ECO:0000313" key="3">
    <source>
        <dbReference type="EMBL" id="MET3650809.1"/>
    </source>
</evidence>
<keyword evidence="1" id="KW-0472">Membrane</keyword>
<evidence type="ECO:0000256" key="1">
    <source>
        <dbReference type="SAM" id="Phobius"/>
    </source>
</evidence>
<organism evidence="3 4">
    <name type="scientific">Dyella japonica</name>
    <dbReference type="NCBI Taxonomy" id="231455"/>
    <lineage>
        <taxon>Bacteria</taxon>
        <taxon>Pseudomonadati</taxon>
        <taxon>Pseudomonadota</taxon>
        <taxon>Gammaproteobacteria</taxon>
        <taxon>Lysobacterales</taxon>
        <taxon>Rhodanobacteraceae</taxon>
        <taxon>Dyella</taxon>
    </lineage>
</organism>
<reference evidence="3 4" key="1">
    <citation type="submission" date="2024-06" db="EMBL/GenBank/DDBJ databases">
        <title>Sorghum-associated microbial communities from plants grown in Nebraska, USA.</title>
        <authorList>
            <person name="Schachtman D."/>
        </authorList>
    </citation>
    <scope>NUCLEOTIDE SEQUENCE [LARGE SCALE GENOMIC DNA]</scope>
    <source>
        <strain evidence="3 4">1073</strain>
    </source>
</reference>
<dbReference type="RefSeq" id="WP_354012289.1">
    <property type="nucleotide sequence ID" value="NZ_JBEPMU010000001.1"/>
</dbReference>
<dbReference type="EMBL" id="JBEPMU010000001">
    <property type="protein sequence ID" value="MET3650809.1"/>
    <property type="molecule type" value="Genomic_DNA"/>
</dbReference>
<keyword evidence="1" id="KW-0812">Transmembrane</keyword>
<keyword evidence="1" id="KW-1133">Transmembrane helix</keyword>
<comment type="caution">
    <text evidence="3">The sequence shown here is derived from an EMBL/GenBank/DDBJ whole genome shotgun (WGS) entry which is preliminary data.</text>
</comment>
<dbReference type="Pfam" id="PF13163">
    <property type="entry name" value="DUF3999"/>
    <property type="match status" value="1"/>
</dbReference>
<evidence type="ECO:0000256" key="2">
    <source>
        <dbReference type="SAM" id="SignalP"/>
    </source>
</evidence>
<keyword evidence="4" id="KW-1185">Reference proteome</keyword>
<evidence type="ECO:0008006" key="5">
    <source>
        <dbReference type="Google" id="ProtNLM"/>
    </source>
</evidence>
<accession>A0ABV2JSF5</accession>
<feature type="transmembrane region" description="Helical" evidence="1">
    <location>
        <begin position="423"/>
        <end position="443"/>
    </location>
</feature>
<evidence type="ECO:0000313" key="4">
    <source>
        <dbReference type="Proteomes" id="UP001549184"/>
    </source>
</evidence>
<feature type="signal peptide" evidence="2">
    <location>
        <begin position="1"/>
        <end position="21"/>
    </location>
</feature>
<keyword evidence="2" id="KW-0732">Signal</keyword>
<gene>
    <name evidence="3" type="ORF">ABIC75_000511</name>
</gene>
<dbReference type="InterPro" id="IPR025060">
    <property type="entry name" value="DUF3999"/>
</dbReference>
<feature type="chain" id="PRO_5047261800" description="DUF3999 domain-containing protein" evidence="2">
    <location>
        <begin position="22"/>
        <end position="453"/>
    </location>
</feature>
<name>A0ABV2JSF5_9GAMM</name>
<dbReference type="Proteomes" id="UP001549184">
    <property type="component" value="Unassembled WGS sequence"/>
</dbReference>
<proteinExistence type="predicted"/>
<protein>
    <recommendedName>
        <fullName evidence="5">DUF3999 domain-containing protein</fullName>
    </recommendedName>
</protein>
<sequence length="453" mass="48453">MRLDVRWIALALMLPAAAAQADSNADYAYAFALDAKTSDEAYRVVLTPEVYASVNPSAELRDLIVVNALGRPVPFAPLPPSPPVSHDFETMVRLLPLPVPAASADSVKVERNTAGGIVISQTDHGPAVQRPDAWLIDAGREMGMDRLALDPSSLTQDFQVHVVVEGSNDLRQWNLLASDLSLTRVHGEQDEVEQLNADISSSDAYRYFRVRLTDGDVDWSAGHAPTAKLSGSYTDAAAEHASQLQWLAATKSGQANGDVDYDLPAALPVESVTVALPAGNNAARVHVLAQDAAASPWMEVAALDLVRTGGKNGEATAAFDIRNVKHLRVHSDTPLADAPTLRVGWVPPQFVFLSEGSAPYRLLAGSYAARRGDYPVDEALSRLRSEHGEPWLPPLAALGPRTDEAGPSALAAPKVPYDWTKPLLWAVLALGALVVGGMAFSLLRQGREGEPKP</sequence>